<comment type="caution">
    <text evidence="3">The sequence shown here is derived from an EMBL/GenBank/DDBJ whole genome shotgun (WGS) entry which is preliminary data.</text>
</comment>
<feature type="transmembrane region" description="Helical" evidence="2">
    <location>
        <begin position="107"/>
        <end position="124"/>
    </location>
</feature>
<feature type="region of interest" description="Disordered" evidence="1">
    <location>
        <begin position="72"/>
        <end position="99"/>
    </location>
</feature>
<dbReference type="EMBL" id="JAPNUD010000003">
    <property type="protein sequence ID" value="MDA0639368.1"/>
    <property type="molecule type" value="Genomic_DNA"/>
</dbReference>
<organism evidence="3 4">
    <name type="scientific">Nonomuraea ferruginea</name>
    <dbReference type="NCBI Taxonomy" id="46174"/>
    <lineage>
        <taxon>Bacteria</taxon>
        <taxon>Bacillati</taxon>
        <taxon>Actinomycetota</taxon>
        <taxon>Actinomycetes</taxon>
        <taxon>Streptosporangiales</taxon>
        <taxon>Streptosporangiaceae</taxon>
        <taxon>Nonomuraea</taxon>
    </lineage>
</organism>
<dbReference type="RefSeq" id="WP_148030497.1">
    <property type="nucleotide sequence ID" value="NZ_BAABFD010000001.1"/>
</dbReference>
<keyword evidence="2" id="KW-0472">Membrane</keyword>
<dbReference type="Proteomes" id="UP001212498">
    <property type="component" value="Unassembled WGS sequence"/>
</dbReference>
<sequence>MHEGTGGRRLWPLECLRCWHVWEEAYTVRLGDRGEIWLMGGVVVQPPWSGACCPACGGFAVTSFPDGYLARHPELLSSPEPEPERPRVPDPDPVPVAAGRTPRHHRLLVVLGVPAVLVAAYEVYRVMAAARPH</sequence>
<keyword evidence="2" id="KW-1133">Transmembrane helix</keyword>
<protein>
    <submittedName>
        <fullName evidence="3">Uncharacterized protein</fullName>
    </submittedName>
</protein>
<gene>
    <name evidence="3" type="ORF">OUY24_01910</name>
</gene>
<reference evidence="3 4" key="1">
    <citation type="submission" date="2022-11" db="EMBL/GenBank/DDBJ databases">
        <title>Nonomuraea corallina sp. nov., a new species of the genus Nonomuraea isolated from sea side sediment in Thai sea.</title>
        <authorList>
            <person name="Ngamcharungchit C."/>
            <person name="Matsumoto A."/>
            <person name="Suriyachadkun C."/>
            <person name="Panbangred W."/>
            <person name="Inahashi Y."/>
            <person name="Intra B."/>
        </authorList>
    </citation>
    <scope>NUCLEOTIDE SEQUENCE [LARGE SCALE GENOMIC DNA]</scope>
    <source>
        <strain evidence="3 4">DSM 43553</strain>
    </source>
</reference>
<evidence type="ECO:0000313" key="4">
    <source>
        <dbReference type="Proteomes" id="UP001212498"/>
    </source>
</evidence>
<keyword evidence="2" id="KW-0812">Transmembrane</keyword>
<evidence type="ECO:0000256" key="1">
    <source>
        <dbReference type="SAM" id="MobiDB-lite"/>
    </source>
</evidence>
<evidence type="ECO:0000313" key="3">
    <source>
        <dbReference type="EMBL" id="MDA0639368.1"/>
    </source>
</evidence>
<evidence type="ECO:0000256" key="2">
    <source>
        <dbReference type="SAM" id="Phobius"/>
    </source>
</evidence>
<name>A0ABT4SQ42_9ACTN</name>
<accession>A0ABT4SQ42</accession>
<keyword evidence="4" id="KW-1185">Reference proteome</keyword>
<proteinExistence type="predicted"/>